<keyword evidence="3" id="KW-0732">Signal</keyword>
<proteinExistence type="predicted"/>
<sequence length="241" mass="24846">MLKATQFFAALMLVCALGSAQATPHGTAGAKHSSVTHSSSFGGFNSGSAKTGAGSTSTSGNSFGTFGSSGKAANVNNNTSSSALSKNLEQQQAQKNALNNFDASHPQRPNSSASGSMGAAGTATPFGAAQPSVINQTVIVHDRGSSGWGSGWMWFWLGQASERHSNNTVYVNNSNPAQNQIGAIDDTTSVTTTNGPATAQQSGTSWLVIVIWVVIGAGVTGLIVSHWRQTRQAARPRNYTL</sequence>
<feature type="chain" id="PRO_5020228811" description="Secreted protein" evidence="3">
    <location>
        <begin position="23"/>
        <end position="241"/>
    </location>
</feature>
<evidence type="ECO:0000256" key="3">
    <source>
        <dbReference type="SAM" id="SignalP"/>
    </source>
</evidence>
<accession>A0A4V3AV87</accession>
<protein>
    <recommendedName>
        <fullName evidence="6">Secreted protein</fullName>
    </recommendedName>
</protein>
<feature type="compositionally biased region" description="Low complexity" evidence="1">
    <location>
        <begin position="111"/>
        <end position="124"/>
    </location>
</feature>
<feature type="signal peptide" evidence="3">
    <location>
        <begin position="1"/>
        <end position="22"/>
    </location>
</feature>
<dbReference type="Proteomes" id="UP000294829">
    <property type="component" value="Unassembled WGS sequence"/>
</dbReference>
<feature type="region of interest" description="Disordered" evidence="1">
    <location>
        <begin position="101"/>
        <end position="124"/>
    </location>
</feature>
<comment type="caution">
    <text evidence="4">The sequence shown here is derived from an EMBL/GenBank/DDBJ whole genome shotgun (WGS) entry which is preliminary data.</text>
</comment>
<keyword evidence="5" id="KW-1185">Reference proteome</keyword>
<organism evidence="4 5">
    <name type="scientific">Sapientia aquatica</name>
    <dbReference type="NCBI Taxonomy" id="1549640"/>
    <lineage>
        <taxon>Bacteria</taxon>
        <taxon>Pseudomonadati</taxon>
        <taxon>Pseudomonadota</taxon>
        <taxon>Betaproteobacteria</taxon>
        <taxon>Burkholderiales</taxon>
        <taxon>Oxalobacteraceae</taxon>
        <taxon>Sapientia</taxon>
    </lineage>
</organism>
<evidence type="ECO:0000256" key="1">
    <source>
        <dbReference type="SAM" id="MobiDB-lite"/>
    </source>
</evidence>
<feature type="compositionally biased region" description="Polar residues" evidence="1">
    <location>
        <begin position="101"/>
        <end position="110"/>
    </location>
</feature>
<dbReference type="AlphaFoldDB" id="A0A4V3AV87"/>
<gene>
    <name evidence="4" type="ORF">E2I14_01215</name>
</gene>
<evidence type="ECO:0000313" key="5">
    <source>
        <dbReference type="Proteomes" id="UP000294829"/>
    </source>
</evidence>
<reference evidence="4 5" key="1">
    <citation type="submission" date="2019-03" db="EMBL/GenBank/DDBJ databases">
        <title>Sapientia aquatica gen. nov., sp. nov., isolated from a crater lake.</title>
        <authorList>
            <person name="Felfoldi T."/>
            <person name="Szabo A."/>
            <person name="Toth E."/>
            <person name="Schumann P."/>
            <person name="Keki Z."/>
            <person name="Marialigeti K."/>
            <person name="Mathe I."/>
        </authorList>
    </citation>
    <scope>NUCLEOTIDE SEQUENCE [LARGE SCALE GENOMIC DNA]</scope>
    <source>
        <strain evidence="4 5">SA-152</strain>
    </source>
</reference>
<dbReference type="RefSeq" id="WP_133324625.1">
    <property type="nucleotide sequence ID" value="NZ_SMYL01000001.1"/>
</dbReference>
<keyword evidence="2" id="KW-0472">Membrane</keyword>
<feature type="transmembrane region" description="Helical" evidence="2">
    <location>
        <begin position="206"/>
        <end position="227"/>
    </location>
</feature>
<keyword evidence="2" id="KW-1133">Transmembrane helix</keyword>
<dbReference type="EMBL" id="SMYL01000001">
    <property type="protein sequence ID" value="TDK68196.1"/>
    <property type="molecule type" value="Genomic_DNA"/>
</dbReference>
<name>A0A4V3AV87_9BURK</name>
<evidence type="ECO:0000313" key="4">
    <source>
        <dbReference type="EMBL" id="TDK68196.1"/>
    </source>
</evidence>
<evidence type="ECO:0008006" key="6">
    <source>
        <dbReference type="Google" id="ProtNLM"/>
    </source>
</evidence>
<keyword evidence="2" id="KW-0812">Transmembrane</keyword>
<evidence type="ECO:0000256" key="2">
    <source>
        <dbReference type="SAM" id="Phobius"/>
    </source>
</evidence>